<name>A0A7J7JFV2_BUGNE</name>
<evidence type="ECO:0000313" key="7">
    <source>
        <dbReference type="EMBL" id="KAF6024514.1"/>
    </source>
</evidence>
<dbReference type="AlphaFoldDB" id="A0A7J7JFV2"/>
<dbReference type="InterPro" id="IPR017853">
    <property type="entry name" value="GH"/>
</dbReference>
<sequence>MVRPSVSILLMTLIHAQAASGYHMVCYFDSWAKDRTGVNKMVANEIPAKLCTHVIYAFVDIITDDGLLKISEPVDEETYRDMMELRKSNPKLKVMLGVDGGRDGDLKFSKMASSHKKKQDFMHYIIKYLRKYDFDGIDLDWEYPASEDKHLFAQLLRDLREAFDIDADIWRMKRLLLTSAVSAYTETINSAYDVPSLRESLDFINLMTYDLQGKGTSHNAPLKNSYYCVESAVNHWHRLGMPKEQIVVGLPAYGRTWSIVASDVIPPPGTPAEALGTLKYRDICSNPAYIANSKVDTKAGVPYTWANDIWVSYDDPTSYRTKCQYIKSNKLGGGMMWSLASDDHNGMSCGHGKFPLLSTISDCLL</sequence>
<dbReference type="InterPro" id="IPR050314">
    <property type="entry name" value="Glycosyl_Hydrlase_18"/>
</dbReference>
<comment type="caution">
    <text evidence="7">The sequence shown here is derived from an EMBL/GenBank/DDBJ whole genome shotgun (WGS) entry which is preliminary data.</text>
</comment>
<dbReference type="InterPro" id="IPR001579">
    <property type="entry name" value="Glyco_hydro_18_chit_AS"/>
</dbReference>
<evidence type="ECO:0000256" key="4">
    <source>
        <dbReference type="RuleBase" id="RU004453"/>
    </source>
</evidence>
<dbReference type="PROSITE" id="PS51910">
    <property type="entry name" value="GH18_2"/>
    <property type="match status" value="1"/>
</dbReference>
<dbReference type="GO" id="GO:0005975">
    <property type="term" value="P:carbohydrate metabolic process"/>
    <property type="evidence" value="ECO:0007669"/>
    <property type="project" value="InterPro"/>
</dbReference>
<dbReference type="GO" id="GO:0005576">
    <property type="term" value="C:extracellular region"/>
    <property type="evidence" value="ECO:0007669"/>
    <property type="project" value="TreeGrafter"/>
</dbReference>
<feature type="chain" id="PRO_5029736883" evidence="5">
    <location>
        <begin position="22"/>
        <end position="365"/>
    </location>
</feature>
<evidence type="ECO:0000256" key="1">
    <source>
        <dbReference type="ARBA" id="ARBA00022801"/>
    </source>
</evidence>
<dbReference type="SMART" id="SM00636">
    <property type="entry name" value="Glyco_18"/>
    <property type="match status" value="1"/>
</dbReference>
<dbReference type="EMBL" id="VXIV02002564">
    <property type="protein sequence ID" value="KAF6024514.1"/>
    <property type="molecule type" value="Genomic_DNA"/>
</dbReference>
<keyword evidence="8" id="KW-1185">Reference proteome</keyword>
<dbReference type="PANTHER" id="PTHR11177:SF317">
    <property type="entry name" value="CHITINASE 12-RELATED"/>
    <property type="match status" value="1"/>
</dbReference>
<dbReference type="GO" id="GO:0004568">
    <property type="term" value="F:chitinase activity"/>
    <property type="evidence" value="ECO:0007669"/>
    <property type="project" value="UniProtKB-ARBA"/>
</dbReference>
<dbReference type="Proteomes" id="UP000593567">
    <property type="component" value="Unassembled WGS sequence"/>
</dbReference>
<keyword evidence="5" id="KW-0732">Signal</keyword>
<evidence type="ECO:0000259" key="6">
    <source>
        <dbReference type="PROSITE" id="PS51910"/>
    </source>
</evidence>
<dbReference type="InterPro" id="IPR029070">
    <property type="entry name" value="Chitinase_insertion_sf"/>
</dbReference>
<comment type="similarity">
    <text evidence="4">Belongs to the glycosyl hydrolase 18 family.</text>
</comment>
<evidence type="ECO:0000313" key="8">
    <source>
        <dbReference type="Proteomes" id="UP000593567"/>
    </source>
</evidence>
<accession>A0A7J7JFV2</accession>
<evidence type="ECO:0000256" key="2">
    <source>
        <dbReference type="ARBA" id="ARBA00023295"/>
    </source>
</evidence>
<protein>
    <submittedName>
        <fullName evidence="7">CHIA</fullName>
    </submittedName>
</protein>
<feature type="domain" description="GH18" evidence="6">
    <location>
        <begin position="22"/>
        <end position="365"/>
    </location>
</feature>
<evidence type="ECO:0000256" key="5">
    <source>
        <dbReference type="SAM" id="SignalP"/>
    </source>
</evidence>
<feature type="signal peptide" evidence="5">
    <location>
        <begin position="1"/>
        <end position="21"/>
    </location>
</feature>
<proteinExistence type="inferred from homology"/>
<dbReference type="SUPFAM" id="SSF51445">
    <property type="entry name" value="(Trans)glycosidases"/>
    <property type="match status" value="1"/>
</dbReference>
<reference evidence="7" key="1">
    <citation type="submission" date="2020-06" db="EMBL/GenBank/DDBJ databases">
        <title>Draft genome of Bugula neritina, a colonial animal packing powerful symbionts and potential medicines.</title>
        <authorList>
            <person name="Rayko M."/>
        </authorList>
    </citation>
    <scope>NUCLEOTIDE SEQUENCE [LARGE SCALE GENOMIC DNA]</scope>
    <source>
        <strain evidence="7">Kwan_BN1</strain>
    </source>
</reference>
<dbReference type="Gene3D" id="3.10.50.10">
    <property type="match status" value="1"/>
</dbReference>
<dbReference type="InterPro" id="IPR011583">
    <property type="entry name" value="Chitinase_II/V-like_cat"/>
</dbReference>
<dbReference type="GO" id="GO:0006032">
    <property type="term" value="P:chitin catabolic process"/>
    <property type="evidence" value="ECO:0007669"/>
    <property type="project" value="TreeGrafter"/>
</dbReference>
<dbReference type="InterPro" id="IPR001223">
    <property type="entry name" value="Glyco_hydro18_cat"/>
</dbReference>
<dbReference type="GO" id="GO:0008061">
    <property type="term" value="F:chitin binding"/>
    <property type="evidence" value="ECO:0007669"/>
    <property type="project" value="InterPro"/>
</dbReference>
<gene>
    <name evidence="7" type="ORF">EB796_017182</name>
</gene>
<dbReference type="PROSITE" id="PS01095">
    <property type="entry name" value="GH18_1"/>
    <property type="match status" value="1"/>
</dbReference>
<dbReference type="SUPFAM" id="SSF54556">
    <property type="entry name" value="Chitinase insertion domain"/>
    <property type="match status" value="1"/>
</dbReference>
<evidence type="ECO:0000256" key="3">
    <source>
        <dbReference type="RuleBase" id="RU000489"/>
    </source>
</evidence>
<dbReference type="Pfam" id="PF00704">
    <property type="entry name" value="Glyco_hydro_18"/>
    <property type="match status" value="1"/>
</dbReference>
<organism evidence="7 8">
    <name type="scientific">Bugula neritina</name>
    <name type="common">Brown bryozoan</name>
    <name type="synonym">Sertularia neritina</name>
    <dbReference type="NCBI Taxonomy" id="10212"/>
    <lineage>
        <taxon>Eukaryota</taxon>
        <taxon>Metazoa</taxon>
        <taxon>Spiralia</taxon>
        <taxon>Lophotrochozoa</taxon>
        <taxon>Bryozoa</taxon>
        <taxon>Gymnolaemata</taxon>
        <taxon>Cheilostomatida</taxon>
        <taxon>Flustrina</taxon>
        <taxon>Buguloidea</taxon>
        <taxon>Bugulidae</taxon>
        <taxon>Bugula</taxon>
    </lineage>
</organism>
<keyword evidence="1 3" id="KW-0378">Hydrolase</keyword>
<keyword evidence="2 3" id="KW-0326">Glycosidase</keyword>
<dbReference type="Gene3D" id="3.20.20.80">
    <property type="entry name" value="Glycosidases"/>
    <property type="match status" value="1"/>
</dbReference>
<dbReference type="PANTHER" id="PTHR11177">
    <property type="entry name" value="CHITINASE"/>
    <property type="match status" value="1"/>
</dbReference>
<dbReference type="OrthoDB" id="76388at2759"/>